<feature type="region of interest" description="Disordered" evidence="1">
    <location>
        <begin position="853"/>
        <end position="879"/>
    </location>
</feature>
<dbReference type="OrthoDB" id="21151at2759"/>
<feature type="region of interest" description="Disordered" evidence="1">
    <location>
        <begin position="370"/>
        <end position="446"/>
    </location>
</feature>
<reference evidence="2 3" key="1">
    <citation type="journal article" date="2012" name="Science">
        <title>The Paleozoic origin of enzymatic lignin decomposition reconstructed from 31 fungal genomes.</title>
        <authorList>
            <person name="Floudas D."/>
            <person name="Binder M."/>
            <person name="Riley R."/>
            <person name="Barry K."/>
            <person name="Blanchette R.A."/>
            <person name="Henrissat B."/>
            <person name="Martinez A.T."/>
            <person name="Otillar R."/>
            <person name="Spatafora J.W."/>
            <person name="Yadav J.S."/>
            <person name="Aerts A."/>
            <person name="Benoit I."/>
            <person name="Boyd A."/>
            <person name="Carlson A."/>
            <person name="Copeland A."/>
            <person name="Coutinho P.M."/>
            <person name="de Vries R.P."/>
            <person name="Ferreira P."/>
            <person name="Findley K."/>
            <person name="Foster B."/>
            <person name="Gaskell J."/>
            <person name="Glotzer D."/>
            <person name="Gorecki P."/>
            <person name="Heitman J."/>
            <person name="Hesse C."/>
            <person name="Hori C."/>
            <person name="Igarashi K."/>
            <person name="Jurgens J.A."/>
            <person name="Kallen N."/>
            <person name="Kersten P."/>
            <person name="Kohler A."/>
            <person name="Kuees U."/>
            <person name="Kumar T.K.A."/>
            <person name="Kuo A."/>
            <person name="LaButti K."/>
            <person name="Larrondo L.F."/>
            <person name="Lindquist E."/>
            <person name="Ling A."/>
            <person name="Lombard V."/>
            <person name="Lucas S."/>
            <person name="Lundell T."/>
            <person name="Martin R."/>
            <person name="McLaughlin D.J."/>
            <person name="Morgenstern I."/>
            <person name="Morin E."/>
            <person name="Murat C."/>
            <person name="Nagy L.G."/>
            <person name="Nolan M."/>
            <person name="Ohm R.A."/>
            <person name="Patyshakuliyeva A."/>
            <person name="Rokas A."/>
            <person name="Ruiz-Duenas F.J."/>
            <person name="Sabat G."/>
            <person name="Salamov A."/>
            <person name="Samejima M."/>
            <person name="Schmutz J."/>
            <person name="Slot J.C."/>
            <person name="St John F."/>
            <person name="Stenlid J."/>
            <person name="Sun H."/>
            <person name="Sun S."/>
            <person name="Syed K."/>
            <person name="Tsang A."/>
            <person name="Wiebenga A."/>
            <person name="Young D."/>
            <person name="Pisabarro A."/>
            <person name="Eastwood D.C."/>
            <person name="Martin F."/>
            <person name="Cullen D."/>
            <person name="Grigoriev I.V."/>
            <person name="Hibbett D.S."/>
        </authorList>
    </citation>
    <scope>NUCLEOTIDE SEQUENCE [LARGE SCALE GENOMIC DNA]</scope>
    <source>
        <strain evidence="2 3">ATCC 11539</strain>
    </source>
</reference>
<evidence type="ECO:0008006" key="4">
    <source>
        <dbReference type="Google" id="ProtNLM"/>
    </source>
</evidence>
<dbReference type="Proteomes" id="UP000030669">
    <property type="component" value="Unassembled WGS sequence"/>
</dbReference>
<name>S7Q883_GLOTA</name>
<feature type="region of interest" description="Disordered" evidence="1">
    <location>
        <begin position="310"/>
        <end position="341"/>
    </location>
</feature>
<dbReference type="eggNOG" id="ENOG502SHRP">
    <property type="taxonomic scope" value="Eukaryota"/>
</dbReference>
<dbReference type="EMBL" id="KB469300">
    <property type="protein sequence ID" value="EPQ56191.1"/>
    <property type="molecule type" value="Genomic_DNA"/>
</dbReference>
<organism evidence="2 3">
    <name type="scientific">Gloeophyllum trabeum (strain ATCC 11539 / FP-39264 / Madison 617)</name>
    <name type="common">Brown rot fungus</name>
    <dbReference type="NCBI Taxonomy" id="670483"/>
    <lineage>
        <taxon>Eukaryota</taxon>
        <taxon>Fungi</taxon>
        <taxon>Dikarya</taxon>
        <taxon>Basidiomycota</taxon>
        <taxon>Agaricomycotina</taxon>
        <taxon>Agaricomycetes</taxon>
        <taxon>Gloeophyllales</taxon>
        <taxon>Gloeophyllaceae</taxon>
        <taxon>Gloeophyllum</taxon>
    </lineage>
</organism>
<evidence type="ECO:0000313" key="3">
    <source>
        <dbReference type="Proteomes" id="UP000030669"/>
    </source>
</evidence>
<dbReference type="STRING" id="670483.S7Q883"/>
<feature type="region of interest" description="Disordered" evidence="1">
    <location>
        <begin position="461"/>
        <end position="490"/>
    </location>
</feature>
<evidence type="ECO:0000313" key="2">
    <source>
        <dbReference type="EMBL" id="EPQ56191.1"/>
    </source>
</evidence>
<dbReference type="KEGG" id="gtr:GLOTRDRAFT_137995"/>
<feature type="compositionally biased region" description="Polar residues" evidence="1">
    <location>
        <begin position="906"/>
        <end position="919"/>
    </location>
</feature>
<feature type="compositionally biased region" description="Basic and acidic residues" evidence="1">
    <location>
        <begin position="371"/>
        <end position="382"/>
    </location>
</feature>
<feature type="compositionally biased region" description="Polar residues" evidence="1">
    <location>
        <begin position="383"/>
        <end position="398"/>
    </location>
</feature>
<feature type="compositionally biased region" description="Low complexity" evidence="1">
    <location>
        <begin position="467"/>
        <end position="485"/>
    </location>
</feature>
<keyword evidence="3" id="KW-1185">Reference proteome</keyword>
<feature type="compositionally biased region" description="Acidic residues" evidence="1">
    <location>
        <begin position="406"/>
        <end position="420"/>
    </location>
</feature>
<gene>
    <name evidence="2" type="ORF">GLOTRDRAFT_137995</name>
</gene>
<feature type="region of interest" description="Disordered" evidence="1">
    <location>
        <begin position="681"/>
        <end position="704"/>
    </location>
</feature>
<accession>S7Q883</accession>
<evidence type="ECO:0000256" key="1">
    <source>
        <dbReference type="SAM" id="MobiDB-lite"/>
    </source>
</evidence>
<feature type="compositionally biased region" description="Polar residues" evidence="1">
    <location>
        <begin position="321"/>
        <end position="333"/>
    </location>
</feature>
<sequence length="930" mass="101649">MAQALFEDHPLKEYLREIGEDVPTMPGGSADLGAPWEDGDDEAAGDDFELDQDWMPPLVLKALTVIQDLLSSLHPPSNSRFEEQFKYDVISSNLLSASLPVPSSTRIHAYTSHENVPRVPGHLQSNRDTSIDESPFGAIDITDPPASCAQFRQAPITDVDSAFAVALSHHHLPHILVAVAAVLGVSRFYACAFIVSLCSLYFALDLRQALPNTSPRQDPATNALEVLHELINAGNVWDSAVNEAFGIVELDEKRHENSAYYSPASPSSPTSPLRISLQTTLHTTASQCDNIRQLLSALTCPTSLSQLSEMYAPPSPSASPMRQTFASSSSGRPTSFPERSLRMSRVLDAENEKEAKRATWNGSYTSLAFSGKDRRKEKRRSDLSSLLQAPGSGSTSAPATPMLAEVTEEDATEHDQDGDAGADAHPPSLDVKPEEEPDLSEEYFGKDALGLRRKRRIRGLNSVLGMSTPPSSAPSSPQSPRYQSDPRPRTISLKNESRTRTTSLTKRRSMANLSTSLSSGSRYTLLPASRHPLSLSSIQTSLHSAIAAKRYACAHLLALRFRDDDEAYWEDVRSVVGLLKSTFEDAAERLAEACERHAREGSMSPLGGHSRVVSLEEAPGKMRAREEKERTAKVKEELLGAPSFAPMPSQLTRFATHVDTISTALTDAREQLEETMLALRSPGHQVPREDEETANDAPEGPREAHPALQAYERLRRELGLALRECERGRERLLDILTPRRHAGEDTDGDLTDELPALGPDVGSDESDKHDSLTPIIDQGAAELVAVVDPADEALDDATSHLLLGTSSQHLPPPGVEQVFESDAAERMSFTREKSKLSREERIRLMKERREKAGSLYLGPSNVDSLDSPPPSEKWGPGGDVVQELKDVIWQVGEKRRKVSEGRKASPSLQQETSLQSSAPGTPADEVRTLS</sequence>
<dbReference type="OMA" id="QISEMYA"/>
<feature type="region of interest" description="Disordered" evidence="1">
    <location>
        <begin position="741"/>
        <end position="769"/>
    </location>
</feature>
<feature type="region of interest" description="Disordered" evidence="1">
    <location>
        <begin position="892"/>
        <end position="930"/>
    </location>
</feature>
<feature type="compositionally biased region" description="Basic and acidic residues" evidence="1">
    <location>
        <begin position="618"/>
        <end position="627"/>
    </location>
</feature>
<dbReference type="GeneID" id="19303881"/>
<dbReference type="HOGENOM" id="CLU_012231_0_0_1"/>
<dbReference type="AlphaFoldDB" id="S7Q883"/>
<proteinExistence type="predicted"/>
<protein>
    <recommendedName>
        <fullName evidence="4">Myosin-binding domain-containing protein</fullName>
    </recommendedName>
</protein>
<dbReference type="RefSeq" id="XP_007864962.1">
    <property type="nucleotide sequence ID" value="XM_007866771.1"/>
</dbReference>
<feature type="region of interest" description="Disordered" evidence="1">
    <location>
        <begin position="596"/>
        <end position="627"/>
    </location>
</feature>